<sequence>MSYLLILLKADMKATDSLQAAPKQTAQRILGVTLIVTLISVAGIALPYPVLAPLFHDNSSPLTHFMGLPSEFLMGIVLGIYPLGIIIGGSFIGSLSDTYGRKRMLSLTLMGSALGYGLTAFAAHSEQFVLFCLARLLTGICEGNIAIARAIAADLHPQIDKTRSFSLISAMGYGGYLLGPLAGGYLIYWGMETVFGAAALACILCALLSHHLLPRQLDETQANAEKGSSLVLLREPALRRFFLLYLLLTMGVNFYYEFYPLHLVQQADFTPAQISWVTVLLTGCMIATSIWFTPVLQRRLNHASASLVGILLFGASLACFPYLTNDSYLLTFMTIGAGIAIYNSFLPTYLSHAYQDRPQGQLMGMLVTIFCVGNLLAALFGGLLAVFDVKIVLLIGALCAAAAGAILYHGHFKREYWPAHN</sequence>
<feature type="transmembrane region" description="Helical" evidence="7">
    <location>
        <begin position="303"/>
        <end position="323"/>
    </location>
</feature>
<dbReference type="HOGENOM" id="CLU_001265_10_11_6"/>
<evidence type="ECO:0000259" key="8">
    <source>
        <dbReference type="PROSITE" id="PS50850"/>
    </source>
</evidence>
<evidence type="ECO:0000256" key="3">
    <source>
        <dbReference type="ARBA" id="ARBA00022475"/>
    </source>
</evidence>
<dbReference type="PANTHER" id="PTHR23517">
    <property type="entry name" value="RESISTANCE PROTEIN MDTM, PUTATIVE-RELATED-RELATED"/>
    <property type="match status" value="1"/>
</dbReference>
<feature type="transmembrane region" description="Helical" evidence="7">
    <location>
        <begin position="29"/>
        <end position="52"/>
    </location>
</feature>
<dbReference type="InterPro" id="IPR036259">
    <property type="entry name" value="MFS_trans_sf"/>
</dbReference>
<keyword evidence="3" id="KW-1003">Cell membrane</keyword>
<dbReference type="InterPro" id="IPR050171">
    <property type="entry name" value="MFS_Transporters"/>
</dbReference>
<reference evidence="9 10" key="1">
    <citation type="submission" date="2007-03" db="EMBL/GenBank/DDBJ databases">
        <title>Complete sequence of Shewanella loihica PV-4.</title>
        <authorList>
            <consortium name="US DOE Joint Genome Institute"/>
            <person name="Copeland A."/>
            <person name="Lucas S."/>
            <person name="Lapidus A."/>
            <person name="Barry K."/>
            <person name="Detter J.C."/>
            <person name="Glavina del Rio T."/>
            <person name="Hammon N."/>
            <person name="Israni S."/>
            <person name="Dalin E."/>
            <person name="Tice H."/>
            <person name="Pitluck S."/>
            <person name="Chain P."/>
            <person name="Malfatti S."/>
            <person name="Shin M."/>
            <person name="Vergez L."/>
            <person name="Schmutz J."/>
            <person name="Larimer F."/>
            <person name="Land M."/>
            <person name="Hauser L."/>
            <person name="Kyrpides N."/>
            <person name="Mikhailova N."/>
            <person name="Romine M.F."/>
            <person name="Serres G."/>
            <person name="Fredrickson J."/>
            <person name="Tiedje J."/>
            <person name="Richardson P."/>
        </authorList>
    </citation>
    <scope>NUCLEOTIDE SEQUENCE [LARGE SCALE GENOMIC DNA]</scope>
    <source>
        <strain evidence="10">ATCC BAA-1088 / PV-4</strain>
    </source>
</reference>
<keyword evidence="2" id="KW-0813">Transport</keyword>
<dbReference type="eggNOG" id="COG2814">
    <property type="taxonomic scope" value="Bacteria"/>
</dbReference>
<feature type="transmembrane region" description="Helical" evidence="7">
    <location>
        <begin position="237"/>
        <end position="256"/>
    </location>
</feature>
<accession>A3QCW6</accession>
<keyword evidence="5 7" id="KW-1133">Transmembrane helix</keyword>
<keyword evidence="6 7" id="KW-0472">Membrane</keyword>
<evidence type="ECO:0000256" key="7">
    <source>
        <dbReference type="SAM" id="Phobius"/>
    </source>
</evidence>
<dbReference type="Gene3D" id="1.20.1250.20">
    <property type="entry name" value="MFS general substrate transporter like domains"/>
    <property type="match status" value="1"/>
</dbReference>
<gene>
    <name evidence="9" type="ordered locus">Shew_1447</name>
</gene>
<dbReference type="SUPFAM" id="SSF103473">
    <property type="entry name" value="MFS general substrate transporter"/>
    <property type="match status" value="1"/>
</dbReference>
<feature type="transmembrane region" description="Helical" evidence="7">
    <location>
        <begin position="362"/>
        <end position="385"/>
    </location>
</feature>
<feature type="transmembrane region" description="Helical" evidence="7">
    <location>
        <begin position="164"/>
        <end position="188"/>
    </location>
</feature>
<dbReference type="GO" id="GO:0005886">
    <property type="term" value="C:plasma membrane"/>
    <property type="evidence" value="ECO:0007669"/>
    <property type="project" value="UniProtKB-SubCell"/>
</dbReference>
<evidence type="ECO:0000256" key="4">
    <source>
        <dbReference type="ARBA" id="ARBA00022692"/>
    </source>
</evidence>
<dbReference type="STRING" id="323850.Shew_1447"/>
<evidence type="ECO:0000256" key="1">
    <source>
        <dbReference type="ARBA" id="ARBA00004651"/>
    </source>
</evidence>
<keyword evidence="10" id="KW-1185">Reference proteome</keyword>
<dbReference type="Proteomes" id="UP000001558">
    <property type="component" value="Chromosome"/>
</dbReference>
<dbReference type="Pfam" id="PF07690">
    <property type="entry name" value="MFS_1"/>
    <property type="match status" value="1"/>
</dbReference>
<dbReference type="PROSITE" id="PS50850">
    <property type="entry name" value="MFS"/>
    <property type="match status" value="1"/>
</dbReference>
<comment type="subcellular location">
    <subcellularLocation>
        <location evidence="1">Cell membrane</location>
        <topology evidence="1">Multi-pass membrane protein</topology>
    </subcellularLocation>
</comment>
<feature type="transmembrane region" description="Helical" evidence="7">
    <location>
        <begin position="276"/>
        <end position="296"/>
    </location>
</feature>
<dbReference type="GO" id="GO:0022857">
    <property type="term" value="F:transmembrane transporter activity"/>
    <property type="evidence" value="ECO:0007669"/>
    <property type="project" value="InterPro"/>
</dbReference>
<proteinExistence type="predicted"/>
<protein>
    <submittedName>
        <fullName evidence="9">Major facilitator superfamily MFS_1</fullName>
    </submittedName>
</protein>
<organism evidence="9 10">
    <name type="scientific">Shewanella loihica (strain ATCC BAA-1088 / PV-4)</name>
    <dbReference type="NCBI Taxonomy" id="323850"/>
    <lineage>
        <taxon>Bacteria</taxon>
        <taxon>Pseudomonadati</taxon>
        <taxon>Pseudomonadota</taxon>
        <taxon>Gammaproteobacteria</taxon>
        <taxon>Alteromonadales</taxon>
        <taxon>Shewanellaceae</taxon>
        <taxon>Shewanella</taxon>
    </lineage>
</organism>
<name>A3QCW6_SHELP</name>
<dbReference type="PANTHER" id="PTHR23517:SF3">
    <property type="entry name" value="INTEGRAL MEMBRANE TRANSPORT PROTEIN"/>
    <property type="match status" value="1"/>
</dbReference>
<evidence type="ECO:0000256" key="6">
    <source>
        <dbReference type="ARBA" id="ARBA00023136"/>
    </source>
</evidence>
<feature type="transmembrane region" description="Helical" evidence="7">
    <location>
        <begin position="329"/>
        <end position="350"/>
    </location>
</feature>
<feature type="domain" description="Major facilitator superfamily (MFS) profile" evidence="8">
    <location>
        <begin position="26"/>
        <end position="414"/>
    </location>
</feature>
<evidence type="ECO:0000256" key="2">
    <source>
        <dbReference type="ARBA" id="ARBA00022448"/>
    </source>
</evidence>
<dbReference type="EMBL" id="CP000606">
    <property type="protein sequence ID" value="ABO23314.1"/>
    <property type="molecule type" value="Genomic_DNA"/>
</dbReference>
<keyword evidence="4 7" id="KW-0812">Transmembrane</keyword>
<dbReference type="KEGG" id="slo:Shew_1447"/>
<feature type="transmembrane region" description="Helical" evidence="7">
    <location>
        <begin position="72"/>
        <end position="92"/>
    </location>
</feature>
<evidence type="ECO:0000313" key="9">
    <source>
        <dbReference type="EMBL" id="ABO23314.1"/>
    </source>
</evidence>
<evidence type="ECO:0000313" key="10">
    <source>
        <dbReference type="Proteomes" id="UP000001558"/>
    </source>
</evidence>
<feature type="transmembrane region" description="Helical" evidence="7">
    <location>
        <begin position="391"/>
        <end position="408"/>
    </location>
</feature>
<dbReference type="AlphaFoldDB" id="A3QCW6"/>
<evidence type="ECO:0000256" key="5">
    <source>
        <dbReference type="ARBA" id="ARBA00022989"/>
    </source>
</evidence>
<dbReference type="InterPro" id="IPR011701">
    <property type="entry name" value="MFS"/>
</dbReference>
<dbReference type="InterPro" id="IPR020846">
    <property type="entry name" value="MFS_dom"/>
</dbReference>
<feature type="transmembrane region" description="Helical" evidence="7">
    <location>
        <begin position="194"/>
        <end position="213"/>
    </location>
</feature>